<dbReference type="GO" id="GO:0030148">
    <property type="term" value="P:sphingolipid biosynthetic process"/>
    <property type="evidence" value="ECO:0007669"/>
    <property type="project" value="TreeGrafter"/>
</dbReference>
<dbReference type="Pfam" id="PF01151">
    <property type="entry name" value="ELO"/>
    <property type="match status" value="1"/>
</dbReference>
<keyword evidence="3 10" id="KW-0808">Transferase</keyword>
<keyword evidence="4 10" id="KW-0812">Transmembrane</keyword>
<sequence>MSASIHIRLPPASFFHFPPSPLPETIPPPTVPQPTWNQPFNIPATLYRKLLEPRVPLTVAAIYATTVASMNHVNKQRGNRPWAFSKTKAFKIFVIIHNVFLTVYSLWTFAGMAQAFYQSWPDRAEKHNFVNIVDMLCKVNGPRGLGNAAIYDRNAEKWTMMSPLYTLGPDGVPDPTDVGRLWNKGLAFFGWLFYLSKFYEVIDTAIILAKGKKSSTLQTYHHAGAMMCMWAGMRYMAAPIWIFALFNSAIHAMMAYRVVEKLTDLEYFYYTLTALSVRVPFSIKRSLTTMQITQFLIGTTLAASYLFISYTLPVPDLHPVALSPLASAIPGALTAAPNDTAGGMGPWLKKLALRAAGAQGIAENVLNTNGKLFGIDGGRAAQAVLEKREIRYGLESRTFTCLDTTGQAFAVSLNVIYLLPLTFLFLRFFVRSYLHRTEQGGKHRTHVHVAEKAGMDAFKGISREIRNAVMEMHGDEGGATDVVDVSGTSTPHPEAYEANINSIMTAKQLNAEQWSASIDPHPRGPRLAAPSYGALTAEGTGATSSTSITQNRHHLNWLARLSNSQGAAARSLSSHQGLKEENKEE</sequence>
<dbReference type="GO" id="GO:0009922">
    <property type="term" value="F:fatty acid elongase activity"/>
    <property type="evidence" value="ECO:0007669"/>
    <property type="project" value="InterPro"/>
</dbReference>
<evidence type="ECO:0000256" key="2">
    <source>
        <dbReference type="ARBA" id="ARBA00022516"/>
    </source>
</evidence>
<comment type="similarity">
    <text evidence="10">Belongs to the ELO family.</text>
</comment>
<keyword evidence="8 10" id="KW-0472">Membrane</keyword>
<dbReference type="GO" id="GO:0034625">
    <property type="term" value="P:fatty acid elongation, monounsaturated fatty acid"/>
    <property type="evidence" value="ECO:0007669"/>
    <property type="project" value="TreeGrafter"/>
</dbReference>
<protein>
    <recommendedName>
        <fullName evidence="10">Elongation of fatty acids protein</fullName>
        <ecNumber evidence="10">2.3.1.-</ecNumber>
    </recommendedName>
</protein>
<keyword evidence="6 10" id="KW-1133">Transmembrane helix</keyword>
<feature type="transmembrane region" description="Helical" evidence="10">
    <location>
        <begin position="267"/>
        <end position="283"/>
    </location>
</feature>
<dbReference type="AlphaFoldDB" id="A0A8A1MGI5"/>
<keyword evidence="2 10" id="KW-0444">Lipid biosynthesis</keyword>
<feature type="transmembrane region" description="Helical" evidence="10">
    <location>
        <begin position="295"/>
        <end position="312"/>
    </location>
</feature>
<evidence type="ECO:0000256" key="11">
    <source>
        <dbReference type="SAM" id="MobiDB-lite"/>
    </source>
</evidence>
<dbReference type="PANTHER" id="PTHR11157">
    <property type="entry name" value="FATTY ACID ACYL TRANSFERASE-RELATED"/>
    <property type="match status" value="1"/>
</dbReference>
<dbReference type="VEuPathDB" id="FungiDB:I7I51_05932"/>
<evidence type="ECO:0000256" key="1">
    <source>
        <dbReference type="ARBA" id="ARBA00004141"/>
    </source>
</evidence>
<evidence type="ECO:0000256" key="4">
    <source>
        <dbReference type="ARBA" id="ARBA00022692"/>
    </source>
</evidence>
<evidence type="ECO:0000313" key="13">
    <source>
        <dbReference type="Proteomes" id="UP000663671"/>
    </source>
</evidence>
<feature type="transmembrane region" description="Helical" evidence="10">
    <location>
        <begin position="94"/>
        <end position="117"/>
    </location>
</feature>
<keyword evidence="7 10" id="KW-0443">Lipid metabolism</keyword>
<evidence type="ECO:0000256" key="3">
    <source>
        <dbReference type="ARBA" id="ARBA00022679"/>
    </source>
</evidence>
<comment type="catalytic activity">
    <reaction evidence="10">
        <text>an acyl-CoA + malonyl-CoA + H(+) = a 3-oxoacyl-CoA + CO2 + CoA</text>
        <dbReference type="Rhea" id="RHEA:50252"/>
        <dbReference type="ChEBI" id="CHEBI:15378"/>
        <dbReference type="ChEBI" id="CHEBI:16526"/>
        <dbReference type="ChEBI" id="CHEBI:57287"/>
        <dbReference type="ChEBI" id="CHEBI:57384"/>
        <dbReference type="ChEBI" id="CHEBI:58342"/>
        <dbReference type="ChEBI" id="CHEBI:90726"/>
    </reaction>
    <physiologicalReaction direction="left-to-right" evidence="10">
        <dbReference type="Rhea" id="RHEA:50253"/>
    </physiologicalReaction>
</comment>
<evidence type="ECO:0000256" key="8">
    <source>
        <dbReference type="ARBA" id="ARBA00023136"/>
    </source>
</evidence>
<evidence type="ECO:0000313" key="12">
    <source>
        <dbReference type="EMBL" id="QSS65091.1"/>
    </source>
</evidence>
<dbReference type="Proteomes" id="UP000663671">
    <property type="component" value="Chromosome 3"/>
</dbReference>
<evidence type="ECO:0000256" key="9">
    <source>
        <dbReference type="ARBA" id="ARBA00023160"/>
    </source>
</evidence>
<evidence type="ECO:0000256" key="10">
    <source>
        <dbReference type="RuleBase" id="RU361115"/>
    </source>
</evidence>
<dbReference type="GO" id="GO:0005789">
    <property type="term" value="C:endoplasmic reticulum membrane"/>
    <property type="evidence" value="ECO:0007669"/>
    <property type="project" value="TreeGrafter"/>
</dbReference>
<dbReference type="EC" id="2.3.1.-" evidence="10"/>
<dbReference type="GO" id="GO:0019367">
    <property type="term" value="P:fatty acid elongation, saturated fatty acid"/>
    <property type="evidence" value="ECO:0007669"/>
    <property type="project" value="TreeGrafter"/>
</dbReference>
<name>A0A8A1MGI5_AJECA</name>
<accession>A0A8A1MGI5</accession>
<dbReference type="InterPro" id="IPR002076">
    <property type="entry name" value="ELO_fam"/>
</dbReference>
<comment type="subcellular location">
    <subcellularLocation>
        <location evidence="1">Membrane</location>
        <topology evidence="1">Multi-pass membrane protein</topology>
    </subcellularLocation>
</comment>
<feature type="transmembrane region" description="Helical" evidence="10">
    <location>
        <begin position="188"/>
        <end position="209"/>
    </location>
</feature>
<feature type="transmembrane region" description="Helical" evidence="10">
    <location>
        <begin position="235"/>
        <end position="255"/>
    </location>
</feature>
<feature type="transmembrane region" description="Helical" evidence="10">
    <location>
        <begin position="408"/>
        <end position="430"/>
    </location>
</feature>
<dbReference type="GO" id="GO:0042761">
    <property type="term" value="P:very long-chain fatty acid biosynthetic process"/>
    <property type="evidence" value="ECO:0007669"/>
    <property type="project" value="TreeGrafter"/>
</dbReference>
<dbReference type="EMBL" id="CP069115">
    <property type="protein sequence ID" value="QSS65091.1"/>
    <property type="molecule type" value="Genomic_DNA"/>
</dbReference>
<keyword evidence="9 10" id="KW-0275">Fatty acid biosynthesis</keyword>
<dbReference type="OrthoDB" id="10259681at2759"/>
<organism evidence="12 13">
    <name type="scientific">Ajellomyces capsulatus</name>
    <name type="common">Darling's disease fungus</name>
    <name type="synonym">Histoplasma capsulatum</name>
    <dbReference type="NCBI Taxonomy" id="5037"/>
    <lineage>
        <taxon>Eukaryota</taxon>
        <taxon>Fungi</taxon>
        <taxon>Dikarya</taxon>
        <taxon>Ascomycota</taxon>
        <taxon>Pezizomycotina</taxon>
        <taxon>Eurotiomycetes</taxon>
        <taxon>Eurotiomycetidae</taxon>
        <taxon>Onygenales</taxon>
        <taxon>Ajellomycetaceae</taxon>
        <taxon>Histoplasma</taxon>
    </lineage>
</organism>
<gene>
    <name evidence="12" type="primary">GIG30</name>
    <name evidence="12" type="ORF">I7I51_05932</name>
</gene>
<dbReference type="GO" id="GO:0034626">
    <property type="term" value="P:fatty acid elongation, polyunsaturated fatty acid"/>
    <property type="evidence" value="ECO:0007669"/>
    <property type="project" value="TreeGrafter"/>
</dbReference>
<feature type="region of interest" description="Disordered" evidence="11">
    <location>
        <begin position="565"/>
        <end position="585"/>
    </location>
</feature>
<evidence type="ECO:0000256" key="6">
    <source>
        <dbReference type="ARBA" id="ARBA00022989"/>
    </source>
</evidence>
<evidence type="ECO:0000256" key="7">
    <source>
        <dbReference type="ARBA" id="ARBA00023098"/>
    </source>
</evidence>
<proteinExistence type="inferred from homology"/>
<dbReference type="PANTHER" id="PTHR11157:SF169">
    <property type="entry name" value="ELONGATION OF FATTY ACIDS PROTEIN"/>
    <property type="match status" value="1"/>
</dbReference>
<feature type="compositionally biased region" description="Polar residues" evidence="11">
    <location>
        <begin position="565"/>
        <end position="576"/>
    </location>
</feature>
<reference evidence="12" key="1">
    <citation type="submission" date="2021-01" db="EMBL/GenBank/DDBJ databases">
        <title>Chromosome-level genome assembly of a human fungal pathogen reveals clustering of transcriptionally co-regulated genes.</title>
        <authorList>
            <person name="Voorhies M."/>
            <person name="Cohen S."/>
            <person name="Shea T.P."/>
            <person name="Petrus S."/>
            <person name="Munoz J.F."/>
            <person name="Poplawski S."/>
            <person name="Goldman W.E."/>
            <person name="Michael T."/>
            <person name="Cuomo C.A."/>
            <person name="Sil A."/>
            <person name="Beyhan S."/>
        </authorList>
    </citation>
    <scope>NUCLEOTIDE SEQUENCE</scope>
    <source>
        <strain evidence="12">WU24</strain>
    </source>
</reference>
<evidence type="ECO:0000256" key="5">
    <source>
        <dbReference type="ARBA" id="ARBA00022832"/>
    </source>
</evidence>
<keyword evidence="5 10" id="KW-0276">Fatty acid metabolism</keyword>